<accession>A0A1H6G8K9</accession>
<dbReference type="InterPro" id="IPR012340">
    <property type="entry name" value="NA-bd_OB-fold"/>
</dbReference>
<dbReference type="OrthoDB" id="9573at2157"/>
<evidence type="ECO:0000313" key="3">
    <source>
        <dbReference type="EMBL" id="SEH18185.1"/>
    </source>
</evidence>
<sequence>MMDAWEPRPVPSVNPETEPFWSAAADGRFLVRECPDCGLVYHYPSVLCPDCFADAEWREATGSGTVYSFAIQRHLGSWPEDDLPAVFAHVELEEGPRVITNIVDCPPEDVEVGMPVEVHFVPTENDDVAVPVFAPATD</sequence>
<proteinExistence type="predicted"/>
<keyword evidence="4" id="KW-1185">Reference proteome</keyword>
<evidence type="ECO:0000313" key="4">
    <source>
        <dbReference type="Proteomes" id="UP000199112"/>
    </source>
</evidence>
<dbReference type="SUPFAM" id="SSF50249">
    <property type="entry name" value="Nucleic acid-binding proteins"/>
    <property type="match status" value="1"/>
</dbReference>
<dbReference type="Proteomes" id="UP000199112">
    <property type="component" value="Unassembled WGS sequence"/>
</dbReference>
<dbReference type="PANTHER" id="PTHR34075">
    <property type="entry name" value="BLR3430 PROTEIN"/>
    <property type="match status" value="1"/>
</dbReference>
<dbReference type="PANTHER" id="PTHR34075:SF5">
    <property type="entry name" value="BLR3430 PROTEIN"/>
    <property type="match status" value="1"/>
</dbReference>
<reference evidence="4" key="1">
    <citation type="submission" date="2016-10" db="EMBL/GenBank/DDBJ databases">
        <authorList>
            <person name="Varghese N."/>
            <person name="Submissions S."/>
        </authorList>
    </citation>
    <scope>NUCLEOTIDE SEQUENCE [LARGE SCALE GENOMIC DNA]</scope>
    <source>
        <strain evidence="4">CGMCC 1.8981</strain>
    </source>
</reference>
<dbReference type="InterPro" id="IPR052513">
    <property type="entry name" value="Thioester_dehydratase-like"/>
</dbReference>
<dbReference type="Gene3D" id="6.10.30.10">
    <property type="match status" value="1"/>
</dbReference>
<name>A0A1H6G8K9_9EURY</name>
<dbReference type="InterPro" id="IPR002878">
    <property type="entry name" value="ChsH2_C"/>
</dbReference>
<evidence type="ECO:0000259" key="2">
    <source>
        <dbReference type="Pfam" id="PF12172"/>
    </source>
</evidence>
<evidence type="ECO:0008006" key="5">
    <source>
        <dbReference type="Google" id="ProtNLM"/>
    </source>
</evidence>
<dbReference type="AlphaFoldDB" id="A0A1H6G8K9"/>
<dbReference type="Pfam" id="PF01796">
    <property type="entry name" value="OB_ChsH2_C"/>
    <property type="match status" value="1"/>
</dbReference>
<feature type="domain" description="ChsH2 C-terminal OB-fold" evidence="1">
    <location>
        <begin position="57"/>
        <end position="121"/>
    </location>
</feature>
<organism evidence="3 4">
    <name type="scientific">Natronorubrum sediminis</name>
    <dbReference type="NCBI Taxonomy" id="640943"/>
    <lineage>
        <taxon>Archaea</taxon>
        <taxon>Methanobacteriati</taxon>
        <taxon>Methanobacteriota</taxon>
        <taxon>Stenosarchaea group</taxon>
        <taxon>Halobacteria</taxon>
        <taxon>Halobacteriales</taxon>
        <taxon>Natrialbaceae</taxon>
        <taxon>Natronorubrum</taxon>
    </lineage>
</organism>
<dbReference type="Pfam" id="PF12172">
    <property type="entry name" value="zf-ChsH2"/>
    <property type="match status" value="1"/>
</dbReference>
<feature type="domain" description="ChsH2 rubredoxin-like zinc ribbon" evidence="2">
    <location>
        <begin position="21"/>
        <end position="55"/>
    </location>
</feature>
<dbReference type="InterPro" id="IPR022002">
    <property type="entry name" value="ChsH2_Znr"/>
</dbReference>
<dbReference type="EMBL" id="FNWL01000006">
    <property type="protein sequence ID" value="SEH18185.1"/>
    <property type="molecule type" value="Genomic_DNA"/>
</dbReference>
<gene>
    <name evidence="3" type="ORF">SAMN04487967_3724</name>
</gene>
<evidence type="ECO:0000259" key="1">
    <source>
        <dbReference type="Pfam" id="PF01796"/>
    </source>
</evidence>
<dbReference type="RefSeq" id="WP_090508434.1">
    <property type="nucleotide sequence ID" value="NZ_FNWL01000006.1"/>
</dbReference>
<protein>
    <recommendedName>
        <fullName evidence="5">DUF35 domain-containing protein</fullName>
    </recommendedName>
</protein>